<reference evidence="4 5" key="1">
    <citation type="journal article" date="2019" name="Int. J. Syst. Evol. Microbiol.">
        <title>The Global Catalogue of Microorganisms (GCM) 10K type strain sequencing project: providing services to taxonomists for standard genome sequencing and annotation.</title>
        <authorList>
            <consortium name="The Broad Institute Genomics Platform"/>
            <consortium name="The Broad Institute Genome Sequencing Center for Infectious Disease"/>
            <person name="Wu L."/>
            <person name="Ma J."/>
        </authorList>
    </citation>
    <scope>NUCLEOTIDE SEQUENCE [LARGE SCALE GENOMIC DNA]</scope>
    <source>
        <strain evidence="4 5">JCM 14917</strain>
    </source>
</reference>
<keyword evidence="2" id="KW-0472">Membrane</keyword>
<feature type="transmembrane region" description="Helical" evidence="2">
    <location>
        <begin position="30"/>
        <end position="53"/>
    </location>
</feature>
<protein>
    <recommendedName>
        <fullName evidence="3">DUF4190 domain-containing protein</fullName>
    </recommendedName>
</protein>
<feature type="domain" description="DUF4190" evidence="3">
    <location>
        <begin position="30"/>
        <end position="83"/>
    </location>
</feature>
<sequence length="98" mass="10035">MTSNYQQSQPYQQNQAHPGNATQPNRTNGLAIASLITSFFISIVGIILGHIALSQIKQTGETGRGLAIAGLVIGYASLAIGLIAAILVFGLAAGSVSP</sequence>
<keyword evidence="2" id="KW-1133">Transmembrane helix</keyword>
<proteinExistence type="predicted"/>
<name>A0ABN3AQJ2_9MICC</name>
<dbReference type="InterPro" id="IPR025241">
    <property type="entry name" value="DUF4190"/>
</dbReference>
<feature type="transmembrane region" description="Helical" evidence="2">
    <location>
        <begin position="65"/>
        <end position="92"/>
    </location>
</feature>
<evidence type="ECO:0000313" key="4">
    <source>
        <dbReference type="EMBL" id="GAA2173540.1"/>
    </source>
</evidence>
<comment type="caution">
    <text evidence="4">The sequence shown here is derived from an EMBL/GenBank/DDBJ whole genome shotgun (WGS) entry which is preliminary data.</text>
</comment>
<feature type="compositionally biased region" description="Low complexity" evidence="1">
    <location>
        <begin position="1"/>
        <end position="15"/>
    </location>
</feature>
<feature type="region of interest" description="Disordered" evidence="1">
    <location>
        <begin position="1"/>
        <end position="25"/>
    </location>
</feature>
<evidence type="ECO:0000256" key="2">
    <source>
        <dbReference type="SAM" id="Phobius"/>
    </source>
</evidence>
<dbReference type="Proteomes" id="UP001500974">
    <property type="component" value="Unassembled WGS sequence"/>
</dbReference>
<feature type="compositionally biased region" description="Polar residues" evidence="1">
    <location>
        <begin position="16"/>
        <end position="25"/>
    </location>
</feature>
<dbReference type="RefSeq" id="WP_346027589.1">
    <property type="nucleotide sequence ID" value="NZ_BAAAON010000001.1"/>
</dbReference>
<evidence type="ECO:0000259" key="3">
    <source>
        <dbReference type="Pfam" id="PF13828"/>
    </source>
</evidence>
<organism evidence="4 5">
    <name type="scientific">Arthrobacter parietis</name>
    <dbReference type="NCBI Taxonomy" id="271434"/>
    <lineage>
        <taxon>Bacteria</taxon>
        <taxon>Bacillati</taxon>
        <taxon>Actinomycetota</taxon>
        <taxon>Actinomycetes</taxon>
        <taxon>Micrococcales</taxon>
        <taxon>Micrococcaceae</taxon>
        <taxon>Arthrobacter</taxon>
    </lineage>
</organism>
<keyword evidence="5" id="KW-1185">Reference proteome</keyword>
<gene>
    <name evidence="4" type="ORF">GCM10009784_08250</name>
</gene>
<dbReference type="Pfam" id="PF13828">
    <property type="entry name" value="DUF4190"/>
    <property type="match status" value="1"/>
</dbReference>
<keyword evidence="2" id="KW-0812">Transmembrane</keyword>
<dbReference type="EMBL" id="BAAAON010000001">
    <property type="protein sequence ID" value="GAA2173540.1"/>
    <property type="molecule type" value="Genomic_DNA"/>
</dbReference>
<accession>A0ABN3AQJ2</accession>
<evidence type="ECO:0000313" key="5">
    <source>
        <dbReference type="Proteomes" id="UP001500974"/>
    </source>
</evidence>
<evidence type="ECO:0000256" key="1">
    <source>
        <dbReference type="SAM" id="MobiDB-lite"/>
    </source>
</evidence>